<keyword evidence="3" id="KW-1185">Reference proteome</keyword>
<evidence type="ECO:0000313" key="2">
    <source>
        <dbReference type="EMBL" id="SCV71319.1"/>
    </source>
</evidence>
<feature type="compositionally biased region" description="Low complexity" evidence="1">
    <location>
        <begin position="239"/>
        <end position="254"/>
    </location>
</feature>
<gene>
    <name evidence="2" type="ORF">BQ2448_2907</name>
</gene>
<feature type="compositionally biased region" description="Basic and acidic residues" evidence="1">
    <location>
        <begin position="548"/>
        <end position="557"/>
    </location>
</feature>
<feature type="compositionally biased region" description="Basic and acidic residues" evidence="1">
    <location>
        <begin position="218"/>
        <end position="238"/>
    </location>
</feature>
<dbReference type="OrthoDB" id="2537414at2759"/>
<feature type="region of interest" description="Disordered" evidence="1">
    <location>
        <begin position="25"/>
        <end position="46"/>
    </location>
</feature>
<evidence type="ECO:0000256" key="1">
    <source>
        <dbReference type="SAM" id="MobiDB-lite"/>
    </source>
</evidence>
<dbReference type="Proteomes" id="UP000198372">
    <property type="component" value="Unassembled WGS sequence"/>
</dbReference>
<feature type="compositionally biased region" description="Polar residues" evidence="1">
    <location>
        <begin position="207"/>
        <end position="217"/>
    </location>
</feature>
<dbReference type="AlphaFoldDB" id="A0A238FET3"/>
<organism evidence="2 3">
    <name type="scientific">Microbotryum intermedium</name>
    <dbReference type="NCBI Taxonomy" id="269621"/>
    <lineage>
        <taxon>Eukaryota</taxon>
        <taxon>Fungi</taxon>
        <taxon>Dikarya</taxon>
        <taxon>Basidiomycota</taxon>
        <taxon>Pucciniomycotina</taxon>
        <taxon>Microbotryomycetes</taxon>
        <taxon>Microbotryales</taxon>
        <taxon>Microbotryaceae</taxon>
        <taxon>Microbotryum</taxon>
    </lineage>
</organism>
<accession>A0A238FET3</accession>
<sequence length="668" mass="69285">MSSMILGGTSYITDDDLTSLELYSPRHDASEGPRSPTASSHDRIDGGRVTVATGTSATSASAPTPPTPPPYYTEKISLPMKKVSFCPLSLLIECAADCKITKAASTIVCGAGSLSSNSAGGTAAAAAGAGGATAGAASNSNNDTVTAIPTSLATNTTNRSKPRLGVKTYCLDLPNATKATAKAWQAVCANFSTGLQPLLSPGAGSAGSRNTVTYSSNRARETSPERDQDRKMFARSRSDSASSFGSSRSSFSSTSRHDLHDDDDDESRDQAGDVNFLNGFIPNPPSRITIKLPSLKRRGTLTSSGSILPVRSCLKARSASDSLSTPCHVEHFVDSPVVPDSSALSASPTAIASPAFPRTSRSTPCISSADSAPMAHRTLMASHLCPDRHALTIPLTDCCERCSRATEVGLCADDDYEEHWSKAARRKRKFDAKRKNGSVKTGKDATKGDGTLEGVLVDAVSCLDAGLGFKRASLAGALETTKHTVQDGEGEEEEVGVPTQGLIAKAVVDELGKKVLTDETEEDAEPDTASGEEEGSGLDSPATPAGAREGDDARSIETSRITSDGVGAEDNDPVNEAEIPRAVEATAPLDNEPSANSLLSAKPLSKADILPPQHPVVVPSGNKPLASSHAIRPGNPTKRKLSLLNFGKGIVDAGFVANFGGGASRSFV</sequence>
<feature type="region of interest" description="Disordered" evidence="1">
    <location>
        <begin position="54"/>
        <end position="73"/>
    </location>
</feature>
<feature type="region of interest" description="Disordered" evidence="1">
    <location>
        <begin position="516"/>
        <end position="574"/>
    </location>
</feature>
<feature type="region of interest" description="Disordered" evidence="1">
    <location>
        <begin position="199"/>
        <end position="280"/>
    </location>
</feature>
<feature type="compositionally biased region" description="Acidic residues" evidence="1">
    <location>
        <begin position="518"/>
        <end position="536"/>
    </location>
</feature>
<proteinExistence type="predicted"/>
<dbReference type="EMBL" id="FMSP01000007">
    <property type="protein sequence ID" value="SCV71319.1"/>
    <property type="molecule type" value="Genomic_DNA"/>
</dbReference>
<evidence type="ECO:0000313" key="3">
    <source>
        <dbReference type="Proteomes" id="UP000198372"/>
    </source>
</evidence>
<reference evidence="3" key="1">
    <citation type="submission" date="2016-09" db="EMBL/GenBank/DDBJ databases">
        <authorList>
            <person name="Jeantristanb JTB J.-T."/>
            <person name="Ricardo R."/>
        </authorList>
    </citation>
    <scope>NUCLEOTIDE SEQUENCE [LARGE SCALE GENOMIC DNA]</scope>
</reference>
<protein>
    <submittedName>
        <fullName evidence="2">BQ2448_2907 protein</fullName>
    </submittedName>
</protein>
<name>A0A238FET3_9BASI</name>